<dbReference type="AlphaFoldDB" id="A0A0G0T8N8"/>
<evidence type="ECO:0000256" key="1">
    <source>
        <dbReference type="ARBA" id="ARBA00013247"/>
    </source>
</evidence>
<gene>
    <name evidence="11" type="ORF">UT63_C0004G0014</name>
</gene>
<evidence type="ECO:0000256" key="5">
    <source>
        <dbReference type="ARBA" id="ARBA00022741"/>
    </source>
</evidence>
<comment type="catalytic activity">
    <reaction evidence="9">
        <text>D-ribose 5-phosphate + ATP = 5-phospho-alpha-D-ribose 1-diphosphate + AMP + H(+)</text>
        <dbReference type="Rhea" id="RHEA:15609"/>
        <dbReference type="ChEBI" id="CHEBI:15378"/>
        <dbReference type="ChEBI" id="CHEBI:30616"/>
        <dbReference type="ChEBI" id="CHEBI:58017"/>
        <dbReference type="ChEBI" id="CHEBI:78346"/>
        <dbReference type="ChEBI" id="CHEBI:456215"/>
        <dbReference type="EC" id="2.7.6.1"/>
    </reaction>
</comment>
<keyword evidence="8" id="KW-0460">Magnesium</keyword>
<keyword evidence="4" id="KW-0545">Nucleotide biosynthesis</keyword>
<proteinExistence type="predicted"/>
<dbReference type="PATRIC" id="fig|1618450.3.peg.145"/>
<evidence type="ECO:0000313" key="12">
    <source>
        <dbReference type="Proteomes" id="UP000034539"/>
    </source>
</evidence>
<dbReference type="Proteomes" id="UP000034539">
    <property type="component" value="Unassembled WGS sequence"/>
</dbReference>
<accession>A0A0G0T8N8</accession>
<evidence type="ECO:0000313" key="11">
    <source>
        <dbReference type="EMBL" id="KKR34227.1"/>
    </source>
</evidence>
<sequence>MKNLLFSGTANRPLAEIISKNLKIPLSQAEVIRFADSETRVRLEEDVEGADVFIVQTLSNPVDQNLVELALFLDSAKSHDARKVTAVIPYFGYARQDKEHRAGEAVSARVVAKMIQTAGAERIITVDLHSDMVTGFFNIHVKHVFGLGIFNDVVRKMKGDLVIVAPDAGGAKRAQRFADELNLPLAIIEKKRSLDKLHTVDSVRIIGDVKGHDAIIVDDVIVAGSTTAKASYALKESGARKVYAFATHADFVGDTVRTLSDSPLNGVWVSDTIQITAAQTFDKLHIVSSSDIISEEIGKLLR</sequence>
<dbReference type="EC" id="2.7.6.1" evidence="1"/>
<evidence type="ECO:0000256" key="9">
    <source>
        <dbReference type="ARBA" id="ARBA00049535"/>
    </source>
</evidence>
<dbReference type="SUPFAM" id="SSF53271">
    <property type="entry name" value="PRTase-like"/>
    <property type="match status" value="2"/>
</dbReference>
<dbReference type="PANTHER" id="PTHR10210">
    <property type="entry name" value="RIBOSE-PHOSPHATE DIPHOSPHOKINASE FAMILY MEMBER"/>
    <property type="match status" value="1"/>
</dbReference>
<dbReference type="GO" id="GO:0002189">
    <property type="term" value="C:ribose phosphate diphosphokinase complex"/>
    <property type="evidence" value="ECO:0007669"/>
    <property type="project" value="TreeGrafter"/>
</dbReference>
<keyword evidence="7" id="KW-0067">ATP-binding</keyword>
<dbReference type="GO" id="GO:0005737">
    <property type="term" value="C:cytoplasm"/>
    <property type="evidence" value="ECO:0007669"/>
    <property type="project" value="TreeGrafter"/>
</dbReference>
<dbReference type="FunFam" id="3.40.50.2020:FF:000007">
    <property type="entry name" value="Ribose-phosphate pyrophosphokinase"/>
    <property type="match status" value="1"/>
</dbReference>
<dbReference type="GO" id="GO:0005524">
    <property type="term" value="F:ATP binding"/>
    <property type="evidence" value="ECO:0007669"/>
    <property type="project" value="UniProtKB-KW"/>
</dbReference>
<dbReference type="SMART" id="SM01400">
    <property type="entry name" value="Pribosyltran_N"/>
    <property type="match status" value="1"/>
</dbReference>
<evidence type="ECO:0000256" key="8">
    <source>
        <dbReference type="ARBA" id="ARBA00022842"/>
    </source>
</evidence>
<evidence type="ECO:0000256" key="7">
    <source>
        <dbReference type="ARBA" id="ARBA00022840"/>
    </source>
</evidence>
<evidence type="ECO:0000256" key="2">
    <source>
        <dbReference type="ARBA" id="ARBA00022679"/>
    </source>
</evidence>
<dbReference type="EMBL" id="LBXN01000004">
    <property type="protein sequence ID" value="KKR34227.1"/>
    <property type="molecule type" value="Genomic_DNA"/>
</dbReference>
<dbReference type="GO" id="GO:0016301">
    <property type="term" value="F:kinase activity"/>
    <property type="evidence" value="ECO:0007669"/>
    <property type="project" value="UniProtKB-KW"/>
</dbReference>
<protein>
    <recommendedName>
        <fullName evidence="1">ribose-phosphate diphosphokinase</fullName>
        <ecNumber evidence="1">2.7.6.1</ecNumber>
    </recommendedName>
</protein>
<dbReference type="Pfam" id="PF13793">
    <property type="entry name" value="Pribosyltran_N"/>
    <property type="match status" value="1"/>
</dbReference>
<evidence type="ECO:0000256" key="3">
    <source>
        <dbReference type="ARBA" id="ARBA00022723"/>
    </source>
</evidence>
<comment type="caution">
    <text evidence="11">The sequence shown here is derived from an EMBL/GenBank/DDBJ whole genome shotgun (WGS) entry which is preliminary data.</text>
</comment>
<keyword evidence="3" id="KW-0479">Metal-binding</keyword>
<evidence type="ECO:0000256" key="6">
    <source>
        <dbReference type="ARBA" id="ARBA00022777"/>
    </source>
</evidence>
<organism evidence="11 12">
    <name type="scientific">Candidatus Gottesmanbacteria bacterium GW2011_GWC2_39_8</name>
    <dbReference type="NCBI Taxonomy" id="1618450"/>
    <lineage>
        <taxon>Bacteria</taxon>
        <taxon>Candidatus Gottesmaniibacteriota</taxon>
    </lineage>
</organism>
<dbReference type="CDD" id="cd06223">
    <property type="entry name" value="PRTases_typeI"/>
    <property type="match status" value="1"/>
</dbReference>
<keyword evidence="5" id="KW-0547">Nucleotide-binding</keyword>
<feature type="domain" description="Ribose-phosphate pyrophosphokinase N-terminal" evidence="10">
    <location>
        <begin position="5"/>
        <end position="119"/>
    </location>
</feature>
<reference evidence="11 12" key="1">
    <citation type="journal article" date="2015" name="Nature">
        <title>rRNA introns, odd ribosomes, and small enigmatic genomes across a large radiation of phyla.</title>
        <authorList>
            <person name="Brown C.T."/>
            <person name="Hug L.A."/>
            <person name="Thomas B.C."/>
            <person name="Sharon I."/>
            <person name="Castelle C.J."/>
            <person name="Singh A."/>
            <person name="Wilkins M.J."/>
            <person name="Williams K.H."/>
            <person name="Banfield J.F."/>
        </authorList>
    </citation>
    <scope>NUCLEOTIDE SEQUENCE [LARGE SCALE GENOMIC DNA]</scope>
</reference>
<name>A0A0G0T8N8_9BACT</name>
<dbReference type="GO" id="GO:0006015">
    <property type="term" value="P:5-phosphoribose 1-diphosphate biosynthetic process"/>
    <property type="evidence" value="ECO:0007669"/>
    <property type="project" value="TreeGrafter"/>
</dbReference>
<dbReference type="PANTHER" id="PTHR10210:SF41">
    <property type="entry name" value="RIBOSE-PHOSPHATE PYROPHOSPHOKINASE 1, CHLOROPLASTIC"/>
    <property type="match status" value="1"/>
</dbReference>
<dbReference type="Pfam" id="PF14572">
    <property type="entry name" value="Pribosyl_synth"/>
    <property type="match status" value="1"/>
</dbReference>
<keyword evidence="6 11" id="KW-0418">Kinase</keyword>
<keyword evidence="2" id="KW-0808">Transferase</keyword>
<dbReference type="InterPro" id="IPR005946">
    <property type="entry name" value="Rib-P_diPkinase"/>
</dbReference>
<dbReference type="GO" id="GO:0004749">
    <property type="term" value="F:ribose phosphate diphosphokinase activity"/>
    <property type="evidence" value="ECO:0007669"/>
    <property type="project" value="UniProtKB-EC"/>
</dbReference>
<dbReference type="GO" id="GO:0000287">
    <property type="term" value="F:magnesium ion binding"/>
    <property type="evidence" value="ECO:0007669"/>
    <property type="project" value="InterPro"/>
</dbReference>
<dbReference type="InterPro" id="IPR000836">
    <property type="entry name" value="PRTase_dom"/>
</dbReference>
<evidence type="ECO:0000259" key="10">
    <source>
        <dbReference type="Pfam" id="PF13793"/>
    </source>
</evidence>
<dbReference type="Gene3D" id="3.40.50.2020">
    <property type="match status" value="2"/>
</dbReference>
<dbReference type="InterPro" id="IPR029057">
    <property type="entry name" value="PRTase-like"/>
</dbReference>
<dbReference type="NCBIfam" id="NF002320">
    <property type="entry name" value="PRK01259.1"/>
    <property type="match status" value="1"/>
</dbReference>
<evidence type="ECO:0000256" key="4">
    <source>
        <dbReference type="ARBA" id="ARBA00022727"/>
    </source>
</evidence>
<dbReference type="NCBIfam" id="TIGR01251">
    <property type="entry name" value="ribP_PPkin"/>
    <property type="match status" value="1"/>
</dbReference>
<dbReference type="InterPro" id="IPR029099">
    <property type="entry name" value="Pribosyltran_N"/>
</dbReference>
<dbReference type="GO" id="GO:0006164">
    <property type="term" value="P:purine nucleotide biosynthetic process"/>
    <property type="evidence" value="ECO:0007669"/>
    <property type="project" value="TreeGrafter"/>
</dbReference>